<reference evidence="2" key="1">
    <citation type="submission" date="2023-04" db="EMBL/GenBank/DDBJ databases">
        <title>Phytophthora fragariaefolia NBRC 109709.</title>
        <authorList>
            <person name="Ichikawa N."/>
            <person name="Sato H."/>
            <person name="Tonouchi N."/>
        </authorList>
    </citation>
    <scope>NUCLEOTIDE SEQUENCE</scope>
    <source>
        <strain evidence="2">NBRC 109709</strain>
    </source>
</reference>
<evidence type="ECO:0000313" key="3">
    <source>
        <dbReference type="Proteomes" id="UP001165121"/>
    </source>
</evidence>
<name>A0A9W6YB49_9STRA</name>
<evidence type="ECO:0000313" key="2">
    <source>
        <dbReference type="EMBL" id="GMF57108.1"/>
    </source>
</evidence>
<dbReference type="OrthoDB" id="120907at2759"/>
<dbReference type="EMBL" id="BSXT01004201">
    <property type="protein sequence ID" value="GMF57108.1"/>
    <property type="molecule type" value="Genomic_DNA"/>
</dbReference>
<feature type="region of interest" description="Disordered" evidence="1">
    <location>
        <begin position="1"/>
        <end position="30"/>
    </location>
</feature>
<keyword evidence="3" id="KW-1185">Reference proteome</keyword>
<sequence length="261" mass="28577">MTPKQDEGQGPAVERPLYPTSTSFLRRPPTCPLGTATASLVNMGWNHDADSLCNDQELQLPSAEVSRTQIATSRAPGTPSKVGISSAHVVQNQGQGTSDSDQRLNTSPNQRRNQRRAGGGINSDGLGDFSGKREYIPTEDAPNAHSVSVDLGDEEVCIKEGDDLYAEDVEGHLAILSEVTPTTEEVKIEDIQVGNPNYNTQEQIDRLKYIIWRRRHLLIGKGNALPPAAKGTICDIDVRNAIPVTQRVRKVAPQFREKLFQ</sequence>
<accession>A0A9W6YB49</accession>
<gene>
    <name evidence="2" type="ORF">Pfra01_002434900</name>
</gene>
<evidence type="ECO:0000256" key="1">
    <source>
        <dbReference type="SAM" id="MobiDB-lite"/>
    </source>
</evidence>
<protein>
    <submittedName>
        <fullName evidence="2">Unnamed protein product</fullName>
    </submittedName>
</protein>
<proteinExistence type="predicted"/>
<feature type="region of interest" description="Disordered" evidence="1">
    <location>
        <begin position="64"/>
        <end position="83"/>
    </location>
</feature>
<feature type="compositionally biased region" description="Polar residues" evidence="1">
    <location>
        <begin position="91"/>
        <end position="108"/>
    </location>
</feature>
<organism evidence="2 3">
    <name type="scientific">Phytophthora fragariaefolia</name>
    <dbReference type="NCBI Taxonomy" id="1490495"/>
    <lineage>
        <taxon>Eukaryota</taxon>
        <taxon>Sar</taxon>
        <taxon>Stramenopiles</taxon>
        <taxon>Oomycota</taxon>
        <taxon>Peronosporomycetes</taxon>
        <taxon>Peronosporales</taxon>
        <taxon>Peronosporaceae</taxon>
        <taxon>Phytophthora</taxon>
    </lineage>
</organism>
<feature type="region of interest" description="Disordered" evidence="1">
    <location>
        <begin position="91"/>
        <end position="147"/>
    </location>
</feature>
<comment type="caution">
    <text evidence="2">The sequence shown here is derived from an EMBL/GenBank/DDBJ whole genome shotgun (WGS) entry which is preliminary data.</text>
</comment>
<dbReference type="Proteomes" id="UP001165121">
    <property type="component" value="Unassembled WGS sequence"/>
</dbReference>
<dbReference type="AlphaFoldDB" id="A0A9W6YB49"/>